<dbReference type="EMBL" id="JADQTO010000011">
    <property type="protein sequence ID" value="MBG0564571.1"/>
    <property type="molecule type" value="Genomic_DNA"/>
</dbReference>
<name>A0A931G0Y8_9ACTN</name>
<evidence type="ECO:0000313" key="2">
    <source>
        <dbReference type="EMBL" id="MBG0564571.1"/>
    </source>
</evidence>
<dbReference type="AlphaFoldDB" id="A0A931G0Y8"/>
<dbReference type="PANTHER" id="PTHR42685:SF21">
    <property type="entry name" value="DEHYDROGENASE (FLAVOPROTEIN)-LIKE PROTEIN"/>
    <property type="match status" value="1"/>
</dbReference>
<dbReference type="InterPro" id="IPR036188">
    <property type="entry name" value="FAD/NAD-bd_sf"/>
</dbReference>
<dbReference type="Proteomes" id="UP000598146">
    <property type="component" value="Unassembled WGS sequence"/>
</dbReference>
<dbReference type="GO" id="GO:0071949">
    <property type="term" value="F:FAD binding"/>
    <property type="evidence" value="ECO:0007669"/>
    <property type="project" value="InterPro"/>
</dbReference>
<comment type="caution">
    <text evidence="2">The sequence shown here is derived from an EMBL/GenBank/DDBJ whole genome shotgun (WGS) entry which is preliminary data.</text>
</comment>
<dbReference type="Gene3D" id="3.50.50.60">
    <property type="entry name" value="FAD/NAD(P)-binding domain"/>
    <property type="match status" value="1"/>
</dbReference>
<reference evidence="2" key="1">
    <citation type="submission" date="2020-11" db="EMBL/GenBank/DDBJ databases">
        <title>Isolation and identification of active actinomycetes.</title>
        <authorList>
            <person name="Sun X."/>
        </authorList>
    </citation>
    <scope>NUCLEOTIDE SEQUENCE</scope>
    <source>
        <strain evidence="2">NEAU-A11</strain>
    </source>
</reference>
<proteinExistence type="predicted"/>
<dbReference type="InterPro" id="IPR050407">
    <property type="entry name" value="Geranylgeranyl_reductase"/>
</dbReference>
<dbReference type="PANTHER" id="PTHR42685">
    <property type="entry name" value="GERANYLGERANYL DIPHOSPHATE REDUCTASE"/>
    <property type="match status" value="1"/>
</dbReference>
<evidence type="ECO:0000259" key="1">
    <source>
        <dbReference type="Pfam" id="PF01494"/>
    </source>
</evidence>
<sequence length="401" mass="42435">MSGRSRAGGWPYPGSALTSQVVRVDVLVVGAGLAGLHTARRLAERDLSVLVVERRRSLTAGIRTTGIFVRRTLDDFSLPDHLLGPGIRDVLLYPPSRRSPIRLTSDRDEYRVADMAAVYEHARRAAEVAGVRVMLGVRYAGASHDSPATHLLIGAEPVSARFLIGADGARSRVARDLGLDVNRRFLVGAELVHPVASGRNTPAFHCVLDPRVAPGYLAWVIDDGRHAHVGVAGYPSVMRAGVRHLLDAFAADAPGRTAPAGPIERRGGPIPVGGVLRRLASPAGLLVGDAAGAVSPLTAGGLDPCLRLSELAASVTADFLRTGDQHELRRYDGGGLRSHFSGRLLLRRAYAAVRSPGAAEAAVALLRNRAGRAMAARVLFGDRSFPDVTTHPVPVGRNSGT</sequence>
<dbReference type="PRINTS" id="PR00420">
    <property type="entry name" value="RNGMNOXGNASE"/>
</dbReference>
<dbReference type="InterPro" id="IPR002938">
    <property type="entry name" value="FAD-bd"/>
</dbReference>
<evidence type="ECO:0000313" key="3">
    <source>
        <dbReference type="Proteomes" id="UP000598146"/>
    </source>
</evidence>
<dbReference type="Pfam" id="PF01494">
    <property type="entry name" value="FAD_binding_3"/>
    <property type="match status" value="1"/>
</dbReference>
<protein>
    <submittedName>
        <fullName evidence="2">NAD(P)/FAD-dependent oxidoreductase</fullName>
    </submittedName>
</protein>
<feature type="domain" description="FAD-binding" evidence="1">
    <location>
        <begin position="23"/>
        <end position="181"/>
    </location>
</feature>
<organism evidence="2 3">
    <name type="scientific">Actinoplanes aureus</name>
    <dbReference type="NCBI Taxonomy" id="2792083"/>
    <lineage>
        <taxon>Bacteria</taxon>
        <taxon>Bacillati</taxon>
        <taxon>Actinomycetota</taxon>
        <taxon>Actinomycetes</taxon>
        <taxon>Micromonosporales</taxon>
        <taxon>Micromonosporaceae</taxon>
        <taxon>Actinoplanes</taxon>
    </lineage>
</organism>
<dbReference type="SUPFAM" id="SSF51905">
    <property type="entry name" value="FAD/NAD(P)-binding domain"/>
    <property type="match status" value="1"/>
</dbReference>
<gene>
    <name evidence="2" type="ORF">I4J89_24285</name>
</gene>
<keyword evidence="3" id="KW-1185">Reference proteome</keyword>
<accession>A0A931G0Y8</accession>